<dbReference type="SUPFAM" id="SSF51658">
    <property type="entry name" value="Xylose isomerase-like"/>
    <property type="match status" value="1"/>
</dbReference>
<reference evidence="3" key="1">
    <citation type="journal article" date="2014" name="Int. J. Syst. Evol. Microbiol.">
        <title>Complete genome sequence of Corynebacterium casei LMG S-19264T (=DSM 44701T), isolated from a smear-ripened cheese.</title>
        <authorList>
            <consortium name="US DOE Joint Genome Institute (JGI-PGF)"/>
            <person name="Walter F."/>
            <person name="Albersmeier A."/>
            <person name="Kalinowski J."/>
            <person name="Ruckert C."/>
        </authorList>
    </citation>
    <scope>NUCLEOTIDE SEQUENCE</scope>
    <source>
        <strain evidence="3">CGMCC 4.7372</strain>
    </source>
</reference>
<evidence type="ECO:0000259" key="2">
    <source>
        <dbReference type="Pfam" id="PF01261"/>
    </source>
</evidence>
<dbReference type="EMBL" id="BMNJ01000004">
    <property type="protein sequence ID" value="GGO98805.1"/>
    <property type="molecule type" value="Genomic_DNA"/>
</dbReference>
<feature type="domain" description="Xylose isomerase-like TIM barrel" evidence="2">
    <location>
        <begin position="61"/>
        <end position="293"/>
    </location>
</feature>
<accession>A0A8H9HEP2</accession>
<feature type="compositionally biased region" description="Low complexity" evidence="1">
    <location>
        <begin position="7"/>
        <end position="19"/>
    </location>
</feature>
<dbReference type="Pfam" id="PF01261">
    <property type="entry name" value="AP_endonuc_2"/>
    <property type="match status" value="1"/>
</dbReference>
<dbReference type="KEGG" id="actp:B6G06_01795"/>
<dbReference type="InterPro" id="IPR013022">
    <property type="entry name" value="Xyl_isomerase-like_TIM-brl"/>
</dbReference>
<dbReference type="AlphaFoldDB" id="A0A8H9HEP2"/>
<protein>
    <submittedName>
        <fullName evidence="3">L-ribulose-5-phosphate 3-epimerase</fullName>
    </submittedName>
</protein>
<dbReference type="OrthoDB" id="3185623at2"/>
<dbReference type="NCBIfam" id="NF009689">
    <property type="entry name" value="PRK13210.1"/>
    <property type="match status" value="1"/>
</dbReference>
<evidence type="ECO:0000313" key="4">
    <source>
        <dbReference type="Proteomes" id="UP000614239"/>
    </source>
</evidence>
<feature type="region of interest" description="Disordered" evidence="1">
    <location>
        <begin position="1"/>
        <end position="27"/>
    </location>
</feature>
<sequence length="322" mass="34693">MSASILAPSAPSVGGSSAARPNGSPRADDPLAEGLILGIYEKALRGPAPVTPPQWRDFLTQVAQGGFSFLDLSIDESPEREARLDWSPEQWRAVRRAAEDVGAMIGGICLSIHRRIAPGSADPATRRRAREVMAQGLRACHEVGAPVLQIAGYYCFYEEPGPDSARWYTDLLTDSVPLAARLGVVMGIENVDGVGVTSITRAMELVEEIDSPFLQIYPDLGNIAEQGLDPRVEVPAGRGHMVAMHAKDVRRGEPRRVDMGTGIVDWDLSLSLLADQGWAGRLMIEMWNDDAPDSVARCMAARAFIEERARAAGIAIIGPEAS</sequence>
<dbReference type="Gene3D" id="3.20.20.150">
    <property type="entry name" value="Divalent-metal-dependent TIM barrel enzymes"/>
    <property type="match status" value="1"/>
</dbReference>
<dbReference type="RefSeq" id="WP_080462540.1">
    <property type="nucleotide sequence ID" value="NZ_BMNJ01000004.1"/>
</dbReference>
<reference evidence="3" key="2">
    <citation type="submission" date="2020-09" db="EMBL/GenBank/DDBJ databases">
        <authorList>
            <person name="Sun Q."/>
            <person name="Zhou Y."/>
        </authorList>
    </citation>
    <scope>NUCLEOTIDE SEQUENCE</scope>
    <source>
        <strain evidence="3">CGMCC 4.7372</strain>
    </source>
</reference>
<evidence type="ECO:0000256" key="1">
    <source>
        <dbReference type="SAM" id="MobiDB-lite"/>
    </source>
</evidence>
<dbReference type="PANTHER" id="PTHR12110">
    <property type="entry name" value="HYDROXYPYRUVATE ISOMERASE"/>
    <property type="match status" value="1"/>
</dbReference>
<name>A0A8H9HEP2_9ACTO</name>
<evidence type="ECO:0000313" key="3">
    <source>
        <dbReference type="EMBL" id="GGO98805.1"/>
    </source>
</evidence>
<dbReference type="InterPro" id="IPR050312">
    <property type="entry name" value="IolE/XylAMocC-like"/>
</dbReference>
<organism evidence="3 4">
    <name type="scientific">Actinomyces gaoshouyii</name>
    <dbReference type="NCBI Taxonomy" id="1960083"/>
    <lineage>
        <taxon>Bacteria</taxon>
        <taxon>Bacillati</taxon>
        <taxon>Actinomycetota</taxon>
        <taxon>Actinomycetes</taxon>
        <taxon>Actinomycetales</taxon>
        <taxon>Actinomycetaceae</taxon>
        <taxon>Actinomyces</taxon>
    </lineage>
</organism>
<gene>
    <name evidence="3" type="ORF">GCM10011612_14590</name>
</gene>
<dbReference type="PANTHER" id="PTHR12110:SF41">
    <property type="entry name" value="INOSOSE DEHYDRATASE"/>
    <property type="match status" value="1"/>
</dbReference>
<proteinExistence type="predicted"/>
<dbReference type="InterPro" id="IPR036237">
    <property type="entry name" value="Xyl_isomerase-like_sf"/>
</dbReference>
<dbReference type="Proteomes" id="UP000614239">
    <property type="component" value="Unassembled WGS sequence"/>
</dbReference>
<keyword evidence="4" id="KW-1185">Reference proteome</keyword>
<comment type="caution">
    <text evidence="3">The sequence shown here is derived from an EMBL/GenBank/DDBJ whole genome shotgun (WGS) entry which is preliminary data.</text>
</comment>